<dbReference type="InterPro" id="IPR012341">
    <property type="entry name" value="6hp_glycosidase-like_sf"/>
</dbReference>
<keyword evidence="4" id="KW-1133">Transmembrane helix</keyword>
<sequence length="2860" mass="321973">MVDNRDELRHKARELALQHAPKRSDRSRTSLLKLIEADLESLRAFANHLQLHPASCTQPAEDWLLDNIEFIGDQVKGVQQHFTGALLDNLPYLRKERKYRIQSICGEYIALVDGVLDETSLVEFVNAYQEVSVLTVAEAWSIPLFLRLALIHQLTDVMLQVQDRRAICMDVERLLGQFEPGAWNTESLGAKLEEEGQSFPLSGAWAVHLISHLREWADHTASVREWLICQFENGGRDLDQIVTYEQQLQASYQRKAGHLISGLRKNERWSWEDAFVHISLVEQTLRQDRTDTYPKLDAGSRGTIRHRVEVLARRLGVQENLIAREALVLAEQAPAMPVGMAVESISAEQASPTETSSASTVSTADLMPRRSFLAYYLFEPRGVSELQRSLKKCSKPRPLPGNRLLGRGKTSYMTLLACLFAAFWIALAFIIGGGQGITPWGWLIVVLALALPASEWAVTGLHFIIECAIRPNTLLRYDFSAGVPAEAATMVVIPVIWSSHEEVDEMVDRLEIHYLANRSPHIHYAILGDFTDSRLERLPEDDRLAAYAKGKMEMLCKRYSSSNETTFHLYQRSRRWNPGEEVYMGWERKRGKLVEFVELLKGSNETSYDYTYGNTAVLPRIRYIITLDADTQLPLESAHRMIGALHLPYNRPRLNEQRSRVVEGYGVLQPRIGIHLESALQSRLAGLWSAPGVDPYSFAASDPYQDALGEGIFTGKGIFDVDAFAETLCERIPENRVLSHDLLEGGFLRAGLLTDVELIDDHPVKFIAYQKRLHRWVRGDWQLLGWLFPQMESRRGELLPVDLSFITRWQIIDNLRRSLLPIALFALLLGFTVLPGTPWRWLAVVLATMLIPIVRQLVNLPRTGWHPRGIGMAAAHAGLVLLALPFQAVLMADAIARTLYRLSISNRRLLEWTSSSHIERSNRENVHPPLLGMTAGYVLVLLVAAASILQPDPYIAGIGLALCLLWAMAPVVIRWLDQAEPEEREPLSVHDERDLRELARQIWAFYEDYTVAEDHWLPPDNVQLDPLNGVAHRTSPTNIGFLLTASLTARDFGFINSAELLERLERTIHTVEQMEKWNGHLFNWYDTLTLKPLIPVYVSTVDSGNFVASLITVKQGVAEWLLKEFSGKSHSERKRIDPYGRDDLHFEFAAELEKLKQGASDGPDQILERGRELLERLEALITGTDFRPLYDHKAKLFVLGYHAASGERDAVLYDLLASEARQTSFVAIALGQISVSHWMALGRAARSQGGHTTLVSWSGTMFEYLMPWLLMRTYPKTIWDSTYRGAVRQQMAYAMERGVPFGISESGYYAFDYQKNYQYRAFGVPGLGFKRGLEQDLVLAPYAAVMALPYAVAQGMDNLRWMEKMGARGKYGFYEAIDCTPERMPDGSKAEIIRSFMAHHQGMSLLTIANMLHDHNMIERFHRDKRIQAAELLLQERIPAKPAQVRLEAVPRQRIAQSEKPQASPVRFYPSAATPVPEAVILSNGSFTTVVTNSGSGQLRSQGLAVSRWREDPVKDDWGSYMYIRDVQRDECWSPTFQPCRVPSSTADAHFSLEKALFKRTDGEMKTTLEIAVSPDADAEMRKLTLYHAGADTRTFEVTTFLELALARPDADAAHPAFTKLFIETEYDAEARCLLARKRPRSEGEQALWAFHIFTDGEASDTPEVETDRARFIGRGHTLAAPKGLRSRLGGAVGSVADPAFIMRRRITLQAGERIELYAVTGVAESREEAIALARTLSRKAEAERVFEHAWTHAQIELHNMQMSPADAAVYHVLASRALYSAPLNIEQETSIAANTKAQSGLWAYGVSGDRPIVLVTIADAIHLPFIHKLLSGHEYLLRKGLFLDVVVLNEALEGYQQNVQESLQRSIEHSLNRYRTDHGSAYLVASAGLPDEDRALLFATARVVLRADGPSLKAQLKVAEASDLEEHAPEAHEPEAHQSDTHESDALQENESLTGINTSKNIADGWRDRTLVREDEIQAEANHKPVSQLNANPGKTKQQRLKAVNTQADSPSSMVTKGIERLDSKSLLFFNGWGGFSPDGSEYRMVLKDDRFLPAPWINVMANPRFGCLVSELNTGYTWWRNSRECKLTPWSNDPALDPRGEACYLKDEQSGEYWLVGSPNRDVGMEGGVPFGVAHGMGYSRYAHDSGGLHQELTVFVPVDDPIKIMKLHLRNPSDEQRELSVTYYAEWVLGVNRHNNASHIVSEWNGSVQALIARNTYQDTFRDATAFLAVYPAASAQDEPSAAADASIRETSWTVDRQEFIGRNRTAEQPAALDRDRLSGAAGPVSDSCGAVQTRFAVEPGGERTIYMLLGCDDSVQAAEKWLRKYREPAACEQAYEEIRQFWSGVLGTVAVSTPSKEMDMLLNNWLLYQSLSCRMWARSAFYQAGGAYGFRDQLQDSLSMLHCRPDLTRAQIIIHASHQYKEGDVQHWWHEETHRGIRTRFSDDLLWLPYAASRYLEHTGDDSLLEEIAPYLQSELLREGEHERYEETVLSGETGTVYEHCLRVLDHSLERFGEHGLPLMGIGDWNDGMSLIGAEGRGESVWLGWFMGDVLTRFAGVCERRGDTERAARYLEVVGKLKIALNEHGWDGQWYRRAFTDAGQWLGSVHQAECRIDSIAQSWSVISGLAEADKAAWAMNSFDRELVDRNLEMAYILTPPFNKTEPSPGYIQGYPPGIRENGGQYTHGVIWSIVAWSMLGDGDKAFELFHMLNPITHTMTPAEINRYYGEPYVMAADIYSAEPHKGHAGWTWYTGAAGWMYQAGLEWILGIRRRGDKLVISPCIPKNWPAFSVRYRYGDAEYQIQVNNPAGKCSPSRPAEGLTKLAIDGNELNLEQYFGEEGPFIPLRDERGVHEVELTL</sequence>
<feature type="domain" description="Glycosyl hydrolase 94 catalytic" evidence="7">
    <location>
        <begin position="2345"/>
        <end position="2770"/>
    </location>
</feature>
<keyword evidence="2 8" id="KW-0808">Transferase</keyword>
<dbReference type="SUPFAM" id="SSF74650">
    <property type="entry name" value="Galactose mutarotase-like"/>
    <property type="match status" value="2"/>
</dbReference>
<dbReference type="Proteomes" id="UP001199916">
    <property type="component" value="Unassembled WGS sequence"/>
</dbReference>
<evidence type="ECO:0000259" key="6">
    <source>
        <dbReference type="Pfam" id="PF10091"/>
    </source>
</evidence>
<dbReference type="PANTHER" id="PTHR37469:SF2">
    <property type="entry name" value="CELLOBIONIC ACID PHOSPHORYLASE"/>
    <property type="match status" value="1"/>
</dbReference>
<feature type="transmembrane region" description="Helical" evidence="4">
    <location>
        <begin position="954"/>
        <end position="976"/>
    </location>
</feature>
<protein>
    <submittedName>
        <fullName evidence="8">Glycosyl transferase family 36</fullName>
    </submittedName>
</protein>
<feature type="transmembrane region" description="Helical" evidence="4">
    <location>
        <begin position="818"/>
        <end position="835"/>
    </location>
</feature>
<proteinExistence type="predicted"/>
<dbReference type="InterPro" id="IPR052047">
    <property type="entry name" value="GH94_Enzymes"/>
</dbReference>
<dbReference type="CDD" id="cd11756">
    <property type="entry name" value="GH94N_ChvB_NdvB_1_like"/>
    <property type="match status" value="1"/>
</dbReference>
<feature type="domain" description="Glycoamylase-like" evidence="6">
    <location>
        <begin position="1216"/>
        <end position="1413"/>
    </location>
</feature>
<feature type="transmembrane region" description="Helical" evidence="4">
    <location>
        <begin position="440"/>
        <end position="465"/>
    </location>
</feature>
<dbReference type="Gene3D" id="2.70.98.40">
    <property type="entry name" value="Glycoside hydrolase, family 65, N-terminal domain"/>
    <property type="match status" value="2"/>
</dbReference>
<dbReference type="SMART" id="SM01068">
    <property type="entry name" value="CBM_X"/>
    <property type="match status" value="2"/>
</dbReference>
<gene>
    <name evidence="8" type="ORF">LQV63_05650</name>
</gene>
<dbReference type="InterPro" id="IPR037018">
    <property type="entry name" value="GH65_N"/>
</dbReference>
<dbReference type="InterPro" id="IPR010383">
    <property type="entry name" value="Glyco_hydrolase_94_b-supersand"/>
</dbReference>
<dbReference type="Pfam" id="PF06165">
    <property type="entry name" value="GH94_b-supersand"/>
    <property type="match status" value="2"/>
</dbReference>
<dbReference type="InterPro" id="IPR008928">
    <property type="entry name" value="6-hairpin_glycosidase_sf"/>
</dbReference>
<dbReference type="Gene3D" id="2.60.420.10">
    <property type="entry name" value="Maltose phosphorylase, domain 3"/>
    <property type="match status" value="1"/>
</dbReference>
<dbReference type="InterPro" id="IPR037824">
    <property type="entry name" value="GH94N_2_NdvB"/>
</dbReference>
<feature type="domain" description="Glycosyl hydrolase 94 supersandwich" evidence="5">
    <location>
        <begin position="2043"/>
        <end position="2332"/>
    </location>
</feature>
<organism evidence="8 9">
    <name type="scientific">Paenibacillus profundus</name>
    <dbReference type="NCBI Taxonomy" id="1173085"/>
    <lineage>
        <taxon>Bacteria</taxon>
        <taxon>Bacillati</taxon>
        <taxon>Bacillota</taxon>
        <taxon>Bacilli</taxon>
        <taxon>Bacillales</taxon>
        <taxon>Paenibacillaceae</taxon>
        <taxon>Paenibacillus</taxon>
    </lineage>
</organism>
<keyword evidence="4" id="KW-0472">Membrane</keyword>
<evidence type="ECO:0000313" key="8">
    <source>
        <dbReference type="EMBL" id="MCE5168793.1"/>
    </source>
</evidence>
<feature type="transmembrane region" description="Helical" evidence="4">
    <location>
        <begin position="870"/>
        <end position="892"/>
    </location>
</feature>
<evidence type="ECO:0000256" key="2">
    <source>
        <dbReference type="ARBA" id="ARBA00022679"/>
    </source>
</evidence>
<dbReference type="InterPro" id="IPR037820">
    <property type="entry name" value="GH94N_NdvB"/>
</dbReference>
<dbReference type="Pfam" id="PF17167">
    <property type="entry name" value="Glyco_hydro_94"/>
    <property type="match status" value="1"/>
</dbReference>
<feature type="region of interest" description="Disordered" evidence="3">
    <location>
        <begin position="1920"/>
        <end position="1948"/>
    </location>
</feature>
<dbReference type="InterPro" id="IPR033432">
    <property type="entry name" value="GH94_catalytic"/>
</dbReference>
<dbReference type="InterPro" id="IPR019282">
    <property type="entry name" value="Glycoamylase-like_cons_dom"/>
</dbReference>
<evidence type="ECO:0000256" key="4">
    <source>
        <dbReference type="SAM" id="Phobius"/>
    </source>
</evidence>
<evidence type="ECO:0000256" key="3">
    <source>
        <dbReference type="SAM" id="MobiDB-lite"/>
    </source>
</evidence>
<feature type="region of interest" description="Disordered" evidence="3">
    <location>
        <begin position="1981"/>
        <end position="2000"/>
    </location>
</feature>
<dbReference type="GO" id="GO:0016740">
    <property type="term" value="F:transferase activity"/>
    <property type="evidence" value="ECO:0007669"/>
    <property type="project" value="UniProtKB-KW"/>
</dbReference>
<dbReference type="RefSeq" id="WP_233695972.1">
    <property type="nucleotide sequence ID" value="NZ_JAJNBZ010000003.1"/>
</dbReference>
<accession>A0ABS8YA52</accession>
<evidence type="ECO:0000313" key="9">
    <source>
        <dbReference type="Proteomes" id="UP001199916"/>
    </source>
</evidence>
<feature type="compositionally biased region" description="Polar residues" evidence="3">
    <location>
        <begin position="1986"/>
        <end position="1997"/>
    </location>
</feature>
<evidence type="ECO:0000256" key="1">
    <source>
        <dbReference type="ARBA" id="ARBA00022676"/>
    </source>
</evidence>
<dbReference type="EMBL" id="JAJNBZ010000003">
    <property type="protein sequence ID" value="MCE5168793.1"/>
    <property type="molecule type" value="Genomic_DNA"/>
</dbReference>
<keyword evidence="1" id="KW-0328">Glycosyltransferase</keyword>
<dbReference type="InterPro" id="IPR011013">
    <property type="entry name" value="Gal_mutarotase_sf_dom"/>
</dbReference>
<dbReference type="Gene3D" id="1.50.10.140">
    <property type="match status" value="1"/>
</dbReference>
<dbReference type="PANTHER" id="PTHR37469">
    <property type="entry name" value="CELLOBIONIC ACID PHOSPHORYLASE-RELATED"/>
    <property type="match status" value="1"/>
</dbReference>
<feature type="compositionally biased region" description="Basic and acidic residues" evidence="3">
    <location>
        <begin position="1925"/>
        <end position="1946"/>
    </location>
</feature>
<feature type="domain" description="Glycosyl hydrolase 94 supersandwich" evidence="5">
    <location>
        <begin position="1466"/>
        <end position="1737"/>
    </location>
</feature>
<keyword evidence="9" id="KW-1185">Reference proteome</keyword>
<dbReference type="Gene3D" id="1.50.10.10">
    <property type="match status" value="1"/>
</dbReference>
<reference evidence="8 9" key="1">
    <citation type="submission" date="2021-11" db="EMBL/GenBank/DDBJ databases">
        <title>Draft genome sequence of Paenibacillus profundus YoMME, a new Gram-positive bacteria with exoelectrogenic properties.</title>
        <authorList>
            <person name="Hubenova Y."/>
            <person name="Hubenova E."/>
            <person name="Manasiev Y."/>
            <person name="Peykov S."/>
            <person name="Mitov M."/>
        </authorList>
    </citation>
    <scope>NUCLEOTIDE SEQUENCE [LARGE SCALE GENOMIC DNA]</scope>
    <source>
        <strain evidence="8 9">YoMME</strain>
    </source>
</reference>
<dbReference type="SUPFAM" id="SSF48208">
    <property type="entry name" value="Six-hairpin glycosidases"/>
    <property type="match status" value="1"/>
</dbReference>
<name>A0ABS8YA52_9BACL</name>
<feature type="transmembrane region" description="Helical" evidence="4">
    <location>
        <begin position="412"/>
        <end position="434"/>
    </location>
</feature>
<dbReference type="Pfam" id="PF10091">
    <property type="entry name" value="Glycoamylase"/>
    <property type="match status" value="1"/>
</dbReference>
<comment type="caution">
    <text evidence="8">The sequence shown here is derived from an EMBL/GenBank/DDBJ whole genome shotgun (WGS) entry which is preliminary data.</text>
</comment>
<evidence type="ECO:0000259" key="5">
    <source>
        <dbReference type="Pfam" id="PF06165"/>
    </source>
</evidence>
<feature type="transmembrane region" description="Helical" evidence="4">
    <location>
        <begin position="930"/>
        <end position="949"/>
    </location>
</feature>
<dbReference type="CDD" id="cd11753">
    <property type="entry name" value="GH94N_ChvB_NdvB_2_like"/>
    <property type="match status" value="1"/>
</dbReference>
<feature type="transmembrane region" description="Helical" evidence="4">
    <location>
        <begin position="841"/>
        <end position="858"/>
    </location>
</feature>
<evidence type="ECO:0000259" key="7">
    <source>
        <dbReference type="Pfam" id="PF17167"/>
    </source>
</evidence>
<keyword evidence="4" id="KW-0812">Transmembrane</keyword>